<sequence length="224" mass="26015">MVLWEFGYGSIIWNPGFDFDEKLIGNIKDYKRVFDLGMFTTHLFLNYQQRNRSMLLKKILIFFLQRWGAAYCVHGGPEKEKLAIEYLERRECEYDSKTLVEFYTETDTSEPILTGVIVFTSTPDKVSNKYYFWRRWPCKSPQLLNLVGTTGSTFSTGRKQSVHDIEHQEEFVIELANEVRNTAKLAKGSEGIVETCGFSCTHPSKLSLKLNFHISYPHKQLISN</sequence>
<reference evidence="3" key="1">
    <citation type="submission" date="2018-11" db="EMBL/GenBank/DDBJ databases">
        <authorList>
            <consortium name="Genoscope - CEA"/>
            <person name="William W."/>
        </authorList>
    </citation>
    <scope>NUCLEOTIDE SEQUENCE</scope>
</reference>
<dbReference type="AlphaFoldDB" id="A0A3P5Z244"/>
<dbReference type="PANTHER" id="PTHR12192:SF27">
    <property type="entry name" value="GAMMA-GLUTAMYLCYCLOTRANSFERASE 2-1"/>
    <property type="match status" value="1"/>
</dbReference>
<dbReference type="InterPro" id="IPR006840">
    <property type="entry name" value="ChaC"/>
</dbReference>
<dbReference type="PANTHER" id="PTHR12192">
    <property type="entry name" value="CATION TRANSPORT PROTEIN CHAC-RELATED"/>
    <property type="match status" value="1"/>
</dbReference>
<dbReference type="EMBL" id="LR031569">
    <property type="protein sequence ID" value="VDC68053.1"/>
    <property type="molecule type" value="Genomic_DNA"/>
</dbReference>
<organism evidence="3">
    <name type="scientific">Brassica campestris</name>
    <name type="common">Field mustard</name>
    <dbReference type="NCBI Taxonomy" id="3711"/>
    <lineage>
        <taxon>Eukaryota</taxon>
        <taxon>Viridiplantae</taxon>
        <taxon>Streptophyta</taxon>
        <taxon>Embryophyta</taxon>
        <taxon>Tracheophyta</taxon>
        <taxon>Spermatophyta</taxon>
        <taxon>Magnoliopsida</taxon>
        <taxon>eudicotyledons</taxon>
        <taxon>Gunneridae</taxon>
        <taxon>Pentapetalae</taxon>
        <taxon>rosids</taxon>
        <taxon>malvids</taxon>
        <taxon>Brassicales</taxon>
        <taxon>Brassicaceae</taxon>
        <taxon>Brassiceae</taxon>
        <taxon>Brassica</taxon>
    </lineage>
</organism>
<dbReference type="Proteomes" id="UP000694005">
    <property type="component" value="Chromosome A06"/>
</dbReference>
<gene>
    <name evidence="3" type="ORF">BRAA06T26593Z</name>
    <name evidence="2" type="ORF">BRAPAZ1V2_A06P44280.2</name>
</gene>
<evidence type="ECO:0000313" key="2">
    <source>
        <dbReference type="EMBL" id="CAG7872188.1"/>
    </source>
</evidence>
<dbReference type="Gramene" id="A06p44280.2_BraZ1">
    <property type="protein sequence ID" value="A06p44280.2_BraZ1.CDS"/>
    <property type="gene ID" value="A06g44280.2_BraZ1"/>
</dbReference>
<accession>A0A3P5Z244</accession>
<protein>
    <submittedName>
        <fullName evidence="2">Uncharacterized protein</fullName>
    </submittedName>
</protein>
<evidence type="ECO:0000313" key="3">
    <source>
        <dbReference type="EMBL" id="VDC68053.1"/>
    </source>
</evidence>
<dbReference type="GO" id="GO:0006751">
    <property type="term" value="P:glutathione catabolic process"/>
    <property type="evidence" value="ECO:0007669"/>
    <property type="project" value="InterPro"/>
</dbReference>
<proteinExistence type="predicted"/>
<dbReference type="GO" id="GO:0061928">
    <property type="term" value="F:glutathione specific gamma-glutamylcyclotransferase activity"/>
    <property type="evidence" value="ECO:0007669"/>
    <property type="project" value="InterPro"/>
</dbReference>
<dbReference type="EMBL" id="LS974622">
    <property type="protein sequence ID" value="CAG7872188.1"/>
    <property type="molecule type" value="Genomic_DNA"/>
</dbReference>
<name>A0A3P5Z244_BRACM</name>
<dbReference type="Pfam" id="PF04752">
    <property type="entry name" value="ChaC"/>
    <property type="match status" value="1"/>
</dbReference>
<keyword evidence="1" id="KW-0456">Lyase</keyword>
<evidence type="ECO:0000256" key="1">
    <source>
        <dbReference type="ARBA" id="ARBA00023239"/>
    </source>
</evidence>